<organism evidence="1 2">
    <name type="scientific">Paraglomus occultum</name>
    <dbReference type="NCBI Taxonomy" id="144539"/>
    <lineage>
        <taxon>Eukaryota</taxon>
        <taxon>Fungi</taxon>
        <taxon>Fungi incertae sedis</taxon>
        <taxon>Mucoromycota</taxon>
        <taxon>Glomeromycotina</taxon>
        <taxon>Glomeromycetes</taxon>
        <taxon>Paraglomerales</taxon>
        <taxon>Paraglomeraceae</taxon>
        <taxon>Paraglomus</taxon>
    </lineage>
</organism>
<proteinExistence type="predicted"/>
<evidence type="ECO:0000313" key="2">
    <source>
        <dbReference type="Proteomes" id="UP000789572"/>
    </source>
</evidence>
<protein>
    <submittedName>
        <fullName evidence="1">7458_t:CDS:1</fullName>
    </submittedName>
</protein>
<comment type="caution">
    <text evidence="1">The sequence shown here is derived from an EMBL/GenBank/DDBJ whole genome shotgun (WGS) entry which is preliminary data.</text>
</comment>
<evidence type="ECO:0000313" key="1">
    <source>
        <dbReference type="EMBL" id="CAG8570009.1"/>
    </source>
</evidence>
<dbReference type="AlphaFoldDB" id="A0A9N9FXL5"/>
<sequence length="59" mass="6950">MNVVQARAHHKTIKERKIPGQTIFFRKTVNHPRIWGLDYQNDVMDPPKIDPKLLSANER</sequence>
<reference evidence="1" key="1">
    <citation type="submission" date="2021-06" db="EMBL/GenBank/DDBJ databases">
        <authorList>
            <person name="Kallberg Y."/>
            <person name="Tangrot J."/>
            <person name="Rosling A."/>
        </authorList>
    </citation>
    <scope>NUCLEOTIDE SEQUENCE</scope>
    <source>
        <strain evidence="1">IA702</strain>
    </source>
</reference>
<dbReference type="EMBL" id="CAJVPJ010000998">
    <property type="protein sequence ID" value="CAG8570009.1"/>
    <property type="molecule type" value="Genomic_DNA"/>
</dbReference>
<accession>A0A9N9FXL5</accession>
<gene>
    <name evidence="1" type="ORF">POCULU_LOCUS5945</name>
</gene>
<keyword evidence="2" id="KW-1185">Reference proteome</keyword>
<name>A0A9N9FXL5_9GLOM</name>
<dbReference type="Proteomes" id="UP000789572">
    <property type="component" value="Unassembled WGS sequence"/>
</dbReference>